<dbReference type="Proteomes" id="UP000031036">
    <property type="component" value="Unassembled WGS sequence"/>
</dbReference>
<dbReference type="AlphaFoldDB" id="A0A0B2VQC9"/>
<evidence type="ECO:0000256" key="1">
    <source>
        <dbReference type="ARBA" id="ARBA00023157"/>
    </source>
</evidence>
<dbReference type="PANTHER" id="PTHR24253:SF153">
    <property type="entry name" value="SERINE PROTEASE HEPSIN"/>
    <property type="match status" value="1"/>
</dbReference>
<dbReference type="InterPro" id="IPR043504">
    <property type="entry name" value="Peptidase_S1_PA_chymotrypsin"/>
</dbReference>
<dbReference type="InterPro" id="IPR001254">
    <property type="entry name" value="Trypsin_dom"/>
</dbReference>
<dbReference type="EMBL" id="JPKZ01001209">
    <property type="protein sequence ID" value="KHN83230.1"/>
    <property type="molecule type" value="Genomic_DNA"/>
</dbReference>
<dbReference type="SMART" id="SM00020">
    <property type="entry name" value="Tryp_SPc"/>
    <property type="match status" value="1"/>
</dbReference>
<dbReference type="GO" id="GO:0006508">
    <property type="term" value="P:proteolysis"/>
    <property type="evidence" value="ECO:0007669"/>
    <property type="project" value="InterPro"/>
</dbReference>
<evidence type="ECO:0000256" key="3">
    <source>
        <dbReference type="SAM" id="SignalP"/>
    </source>
</evidence>
<evidence type="ECO:0000259" key="4">
    <source>
        <dbReference type="PROSITE" id="PS50240"/>
    </source>
</evidence>
<dbReference type="InterPro" id="IPR005514">
    <property type="entry name" value="DUF316"/>
</dbReference>
<dbReference type="SUPFAM" id="SSF50494">
    <property type="entry name" value="Trypsin-like serine proteases"/>
    <property type="match status" value="1"/>
</dbReference>
<evidence type="ECO:0000313" key="6">
    <source>
        <dbReference type="Proteomes" id="UP000031036"/>
    </source>
</evidence>
<dbReference type="InterPro" id="IPR009003">
    <property type="entry name" value="Peptidase_S1_PA"/>
</dbReference>
<sequence>MWRCTVVSLVVLFSLESYDANANRRIRRLSEEEYKELERTCGRHVQSVKKRAAQEWPEPAVSEGIPANKDEFPWALKMATLVGNYGSEMCTAQVISKWHVVAAAHCLEFTNKGVRDVNVATKISLYGGSYCITSDDLHIERKLNCSRRDPPKSRRLRVKSFVITESSVHYVIHGMCGEKAAASLPHSDLVILELESPLNISDPSIRPICLASPLQEIPHQNRIYGFGATESAEKNHAENIELHWLFDGEVMSEEQCQVNFPYNGCDRVIATTHTKSTKRSVCKGDSGGGLSAVVNKRHTLFGILSKSYGYCSHLDEPWREFFELASKVSAFHDFFCYHTGICSLGYDVYLDFTYPFDPERYVVVEKGLGDSSLLNVEDGVCVNGQMMSRSSCASLNSIFIASTTFFLSFCIFPVWLKL</sequence>
<feature type="chain" id="PRO_5002080287" evidence="3">
    <location>
        <begin position="23"/>
        <end position="418"/>
    </location>
</feature>
<protein>
    <submittedName>
        <fullName evidence="5">Plasma kallikrein</fullName>
    </submittedName>
</protein>
<dbReference type="PANTHER" id="PTHR24253">
    <property type="entry name" value="TRANSMEMBRANE PROTEASE SERINE"/>
    <property type="match status" value="1"/>
</dbReference>
<keyword evidence="2" id="KW-0472">Membrane</keyword>
<feature type="domain" description="Peptidase S1" evidence="4">
    <location>
        <begin position="61"/>
        <end position="340"/>
    </location>
</feature>
<organism evidence="5 6">
    <name type="scientific">Toxocara canis</name>
    <name type="common">Canine roundworm</name>
    <dbReference type="NCBI Taxonomy" id="6265"/>
    <lineage>
        <taxon>Eukaryota</taxon>
        <taxon>Metazoa</taxon>
        <taxon>Ecdysozoa</taxon>
        <taxon>Nematoda</taxon>
        <taxon>Chromadorea</taxon>
        <taxon>Rhabditida</taxon>
        <taxon>Spirurina</taxon>
        <taxon>Ascaridomorpha</taxon>
        <taxon>Ascaridoidea</taxon>
        <taxon>Toxocaridae</taxon>
        <taxon>Toxocara</taxon>
    </lineage>
</organism>
<dbReference type="STRING" id="6265.A0A0B2VQC9"/>
<dbReference type="PRINTS" id="PR00722">
    <property type="entry name" value="CHYMOTRYPSIN"/>
</dbReference>
<feature type="signal peptide" evidence="3">
    <location>
        <begin position="1"/>
        <end position="22"/>
    </location>
</feature>
<keyword evidence="2" id="KW-1133">Transmembrane helix</keyword>
<evidence type="ECO:0000256" key="2">
    <source>
        <dbReference type="SAM" id="Phobius"/>
    </source>
</evidence>
<dbReference type="GO" id="GO:0004252">
    <property type="term" value="F:serine-type endopeptidase activity"/>
    <property type="evidence" value="ECO:0007669"/>
    <property type="project" value="InterPro"/>
</dbReference>
<dbReference type="Pfam" id="PF03761">
    <property type="entry name" value="DUF316"/>
    <property type="match status" value="1"/>
</dbReference>
<dbReference type="InterPro" id="IPR001314">
    <property type="entry name" value="Peptidase_S1A"/>
</dbReference>
<name>A0A0B2VQC9_TOXCA</name>
<dbReference type="OrthoDB" id="5811817at2759"/>
<accession>A0A0B2VQC9</accession>
<keyword evidence="3" id="KW-0732">Signal</keyword>
<comment type="caution">
    <text evidence="5">The sequence shown here is derived from an EMBL/GenBank/DDBJ whole genome shotgun (WGS) entry which is preliminary data.</text>
</comment>
<keyword evidence="6" id="KW-1185">Reference proteome</keyword>
<dbReference type="PROSITE" id="PS50240">
    <property type="entry name" value="TRYPSIN_DOM"/>
    <property type="match status" value="1"/>
</dbReference>
<dbReference type="Gene3D" id="2.40.10.10">
    <property type="entry name" value="Trypsin-like serine proteases"/>
    <property type="match status" value="1"/>
</dbReference>
<keyword evidence="1" id="KW-1015">Disulfide bond</keyword>
<proteinExistence type="predicted"/>
<reference evidence="5 6" key="1">
    <citation type="submission" date="2014-11" db="EMBL/GenBank/DDBJ databases">
        <title>Genetic blueprint of the zoonotic pathogen Toxocara canis.</title>
        <authorList>
            <person name="Zhu X.-Q."/>
            <person name="Korhonen P.K."/>
            <person name="Cai H."/>
            <person name="Young N.D."/>
            <person name="Nejsum P."/>
            <person name="von Samson-Himmelstjerna G."/>
            <person name="Boag P.R."/>
            <person name="Tan P."/>
            <person name="Li Q."/>
            <person name="Min J."/>
            <person name="Yang Y."/>
            <person name="Wang X."/>
            <person name="Fang X."/>
            <person name="Hall R.S."/>
            <person name="Hofmann A."/>
            <person name="Sternberg P.W."/>
            <person name="Jex A.R."/>
            <person name="Gasser R.B."/>
        </authorList>
    </citation>
    <scope>NUCLEOTIDE SEQUENCE [LARGE SCALE GENOMIC DNA]</scope>
    <source>
        <strain evidence="5">PN_DK_2014</strain>
    </source>
</reference>
<evidence type="ECO:0000313" key="5">
    <source>
        <dbReference type="EMBL" id="KHN83230.1"/>
    </source>
</evidence>
<feature type="transmembrane region" description="Helical" evidence="2">
    <location>
        <begin position="395"/>
        <end position="416"/>
    </location>
</feature>
<keyword evidence="2" id="KW-0812">Transmembrane</keyword>
<dbReference type="OMA" id="THITEFH"/>
<gene>
    <name evidence="5" type="primary">Klkb1</name>
    <name evidence="5" type="ORF">Tcan_14876</name>
</gene>